<keyword evidence="2" id="KW-0238">DNA-binding</keyword>
<proteinExistence type="predicted"/>
<evidence type="ECO:0000259" key="4">
    <source>
        <dbReference type="Pfam" id="PF12802"/>
    </source>
</evidence>
<evidence type="ECO:0000256" key="3">
    <source>
        <dbReference type="ARBA" id="ARBA00023163"/>
    </source>
</evidence>
<dbReference type="InterPro" id="IPR000835">
    <property type="entry name" value="HTH_MarR-typ"/>
</dbReference>
<evidence type="ECO:0000313" key="5">
    <source>
        <dbReference type="EMBL" id="APE36287.1"/>
    </source>
</evidence>
<keyword evidence="3" id="KW-0804">Transcription</keyword>
<dbReference type="KEGG" id="nsl:BOX37_22810"/>
<dbReference type="RefSeq" id="WP_071929465.1">
    <property type="nucleotide sequence ID" value="NZ_CP018082.1"/>
</dbReference>
<dbReference type="PANTHER" id="PTHR38465">
    <property type="entry name" value="HTH-TYPE TRANSCRIPTIONAL REGULATOR MJ1563-RELATED"/>
    <property type="match status" value="1"/>
</dbReference>
<gene>
    <name evidence="5" type="ORF">BOX37_22810</name>
</gene>
<accession>A0A1J0VWH0</accession>
<dbReference type="EMBL" id="CP018082">
    <property type="protein sequence ID" value="APE36287.1"/>
    <property type="molecule type" value="Genomic_DNA"/>
</dbReference>
<dbReference type="SUPFAM" id="SSF46785">
    <property type="entry name" value="Winged helix' DNA-binding domain"/>
    <property type="match status" value="1"/>
</dbReference>
<dbReference type="InterPro" id="IPR052362">
    <property type="entry name" value="HTH-GbsR_regulator"/>
</dbReference>
<dbReference type="GO" id="GO:0003677">
    <property type="term" value="F:DNA binding"/>
    <property type="evidence" value="ECO:0007669"/>
    <property type="project" value="UniProtKB-KW"/>
</dbReference>
<dbReference type="InterPro" id="IPR036390">
    <property type="entry name" value="WH_DNA-bd_sf"/>
</dbReference>
<dbReference type="Pfam" id="PF12802">
    <property type="entry name" value="MarR_2"/>
    <property type="match status" value="1"/>
</dbReference>
<sequence length="162" mass="17936">MTEVSSSSHADGTVRFIEKLALGLVDMGWPRTPARVFGALLVTDSGRLTAGELADTLSISPAAVSGAVRYLDQVGIVAKERVPGQRRDSYRLYDDLWYASFIKRDRLMKMWADTASEGMGLLGADSDAGKRLADMRDFFEFFAAELPAMFDRWHAQRPGRDA</sequence>
<dbReference type="AlphaFoldDB" id="A0A1J0VWH0"/>
<evidence type="ECO:0000256" key="1">
    <source>
        <dbReference type="ARBA" id="ARBA00023015"/>
    </source>
</evidence>
<dbReference type="GO" id="GO:0003700">
    <property type="term" value="F:DNA-binding transcription factor activity"/>
    <property type="evidence" value="ECO:0007669"/>
    <property type="project" value="InterPro"/>
</dbReference>
<evidence type="ECO:0000313" key="6">
    <source>
        <dbReference type="Proteomes" id="UP000183810"/>
    </source>
</evidence>
<dbReference type="Proteomes" id="UP000183810">
    <property type="component" value="Chromosome"/>
</dbReference>
<evidence type="ECO:0000256" key="2">
    <source>
        <dbReference type="ARBA" id="ARBA00023125"/>
    </source>
</evidence>
<keyword evidence="1" id="KW-0805">Transcription regulation</keyword>
<protein>
    <submittedName>
        <fullName evidence="5">MarR family transcriptional regulator</fullName>
    </submittedName>
</protein>
<dbReference type="PANTHER" id="PTHR38465:SF2">
    <property type="entry name" value="HTH-TYPE TRANSCRIPTIONAL REGULATOR MMPR5"/>
    <property type="match status" value="1"/>
</dbReference>
<feature type="domain" description="HTH marR-type" evidence="4">
    <location>
        <begin position="33"/>
        <end position="87"/>
    </location>
</feature>
<dbReference type="Gene3D" id="1.10.287.160">
    <property type="entry name" value="HR1 repeat"/>
    <property type="match status" value="1"/>
</dbReference>
<dbReference type="InterPro" id="IPR036388">
    <property type="entry name" value="WH-like_DNA-bd_sf"/>
</dbReference>
<name>A0A1J0VWH0_9NOCA</name>
<reference evidence="5" key="1">
    <citation type="submission" date="2016-11" db="EMBL/GenBank/DDBJ databases">
        <authorList>
            <person name="Jaros S."/>
            <person name="Januszkiewicz K."/>
            <person name="Wedrychowicz H."/>
        </authorList>
    </citation>
    <scope>NUCLEOTIDE SEQUENCE [LARGE SCALE GENOMIC DNA]</scope>
    <source>
        <strain evidence="5">Y48</strain>
    </source>
</reference>
<organism evidence="5 6">
    <name type="scientific">Nocardia mangyaensis</name>
    <dbReference type="NCBI Taxonomy" id="2213200"/>
    <lineage>
        <taxon>Bacteria</taxon>
        <taxon>Bacillati</taxon>
        <taxon>Actinomycetota</taxon>
        <taxon>Actinomycetes</taxon>
        <taxon>Mycobacteriales</taxon>
        <taxon>Nocardiaceae</taxon>
        <taxon>Nocardia</taxon>
    </lineage>
</organism>
<keyword evidence="6" id="KW-1185">Reference proteome</keyword>
<dbReference type="Gene3D" id="1.10.10.10">
    <property type="entry name" value="Winged helix-like DNA-binding domain superfamily/Winged helix DNA-binding domain"/>
    <property type="match status" value="1"/>
</dbReference>